<dbReference type="AlphaFoldDB" id="H5TBR3"/>
<evidence type="ECO:0000256" key="6">
    <source>
        <dbReference type="ARBA" id="ARBA00023136"/>
    </source>
</evidence>
<keyword evidence="6 8" id="KW-0472">Membrane</keyword>
<keyword evidence="5 8" id="KW-0812">Transmembrane</keyword>
<dbReference type="SUPFAM" id="SSF56954">
    <property type="entry name" value="Outer membrane efflux proteins (OEP)"/>
    <property type="match status" value="1"/>
</dbReference>
<dbReference type="PANTHER" id="PTHR30026">
    <property type="entry name" value="OUTER MEMBRANE PROTEIN TOLC"/>
    <property type="match status" value="1"/>
</dbReference>
<keyword evidence="4" id="KW-1134">Transmembrane beta strand</keyword>
<evidence type="ECO:0000313" key="9">
    <source>
        <dbReference type="EMBL" id="GAB55740.1"/>
    </source>
</evidence>
<dbReference type="Proteomes" id="UP000053586">
    <property type="component" value="Unassembled WGS sequence"/>
</dbReference>
<sequence length="492" mass="55126">MSISIKRRLSLPQSHAYYALSTATSSAFLIRAFSLNLMLIASKRHYFINAKIATMFALSLAFTITNAWADQQASISPHKFFLLNDAIALAHERDPWLTSSKFKERAIMAQSEASLALPDPVVSLSIANVPTNGFRLNQEPMTQLKAGVSQMLPRGNSRQIQSQYQQELALEQPFLRAQRIAESSVQVSALWLEVYKAQAKITLIEENQILLSQLGDIAKKNYAWGIGSTRQQDVVNASLEVNKIEDRLIQARAQKTASIQRLNEWLQIDATQFSSFTLPNTLAPLEPIPAVTQFALNSNNRQTLANMLNQHPVIQAIEQRVSASASAIALAKQKYYPQWGLNASYAYRDDDQLGASRADFLSIGISFDVPLYTSQKQDNEVSARVYASESIKTDKRLALRQLMSQLTASYTLYQHLQARMDLYETQILPQTLEKVQIVVSAFTNNDGDFDDVLNAQITQLNAKLSLLDIQVELHKTHSQLSYYMTSTSQKGL</sequence>
<protein>
    <recommendedName>
        <fullName evidence="11">Outer membrane efflux protein</fullName>
    </recommendedName>
</protein>
<evidence type="ECO:0000256" key="8">
    <source>
        <dbReference type="SAM" id="Phobius"/>
    </source>
</evidence>
<gene>
    <name evidence="9" type="ORF">GPUN_1623</name>
</gene>
<feature type="transmembrane region" description="Helical" evidence="8">
    <location>
        <begin position="16"/>
        <end position="40"/>
    </location>
</feature>
<dbReference type="STRING" id="56804.BAE46_09600"/>
<evidence type="ECO:0000256" key="1">
    <source>
        <dbReference type="ARBA" id="ARBA00004442"/>
    </source>
</evidence>
<dbReference type="GO" id="GO:0015288">
    <property type="term" value="F:porin activity"/>
    <property type="evidence" value="ECO:0007669"/>
    <property type="project" value="TreeGrafter"/>
</dbReference>
<dbReference type="EMBL" id="BAET01000014">
    <property type="protein sequence ID" value="GAB55740.1"/>
    <property type="molecule type" value="Genomic_DNA"/>
</dbReference>
<evidence type="ECO:0000256" key="7">
    <source>
        <dbReference type="ARBA" id="ARBA00023237"/>
    </source>
</evidence>
<keyword evidence="7" id="KW-0998">Cell outer membrane</keyword>
<evidence type="ECO:0000256" key="2">
    <source>
        <dbReference type="ARBA" id="ARBA00007613"/>
    </source>
</evidence>
<feature type="transmembrane region" description="Helical" evidence="8">
    <location>
        <begin position="52"/>
        <end position="69"/>
    </location>
</feature>
<dbReference type="eggNOG" id="COG1538">
    <property type="taxonomic scope" value="Bacteria"/>
</dbReference>
<evidence type="ECO:0000256" key="5">
    <source>
        <dbReference type="ARBA" id="ARBA00022692"/>
    </source>
</evidence>
<reference evidence="9 10" key="2">
    <citation type="journal article" date="2017" name="Antonie Van Leeuwenhoek">
        <title>Rhizobium rhizosphaerae sp. nov., a novel species isolated from rice rhizosphere.</title>
        <authorList>
            <person name="Zhao J.J."/>
            <person name="Zhang J."/>
            <person name="Zhang R.J."/>
            <person name="Zhang C.W."/>
            <person name="Yin H.Q."/>
            <person name="Zhang X.X."/>
        </authorList>
    </citation>
    <scope>NUCLEOTIDE SEQUENCE [LARGE SCALE GENOMIC DNA]</scope>
    <source>
        <strain evidence="9 10">ACAM 611</strain>
    </source>
</reference>
<evidence type="ECO:0000256" key="3">
    <source>
        <dbReference type="ARBA" id="ARBA00022448"/>
    </source>
</evidence>
<dbReference type="InterPro" id="IPR051906">
    <property type="entry name" value="TolC-like"/>
</dbReference>
<dbReference type="GO" id="GO:0015562">
    <property type="term" value="F:efflux transmembrane transporter activity"/>
    <property type="evidence" value="ECO:0007669"/>
    <property type="project" value="InterPro"/>
</dbReference>
<organism evidence="9 10">
    <name type="scientific">Glaciecola punicea ACAM 611</name>
    <dbReference type="NCBI Taxonomy" id="1121923"/>
    <lineage>
        <taxon>Bacteria</taxon>
        <taxon>Pseudomonadati</taxon>
        <taxon>Pseudomonadota</taxon>
        <taxon>Gammaproteobacteria</taxon>
        <taxon>Alteromonadales</taxon>
        <taxon>Alteromonadaceae</taxon>
        <taxon>Glaciecola</taxon>
    </lineage>
</organism>
<comment type="similarity">
    <text evidence="2">Belongs to the outer membrane factor (OMF) (TC 1.B.17) family.</text>
</comment>
<dbReference type="RefSeq" id="WP_006005111.1">
    <property type="nucleotide sequence ID" value="NZ_BAET01000014.1"/>
</dbReference>
<dbReference type="GO" id="GO:1990281">
    <property type="term" value="C:efflux pump complex"/>
    <property type="evidence" value="ECO:0007669"/>
    <property type="project" value="TreeGrafter"/>
</dbReference>
<comment type="subcellular location">
    <subcellularLocation>
        <location evidence="1">Cell outer membrane</location>
    </subcellularLocation>
</comment>
<keyword evidence="10" id="KW-1185">Reference proteome</keyword>
<comment type="caution">
    <text evidence="9">The sequence shown here is derived from an EMBL/GenBank/DDBJ whole genome shotgun (WGS) entry which is preliminary data.</text>
</comment>
<dbReference type="InterPro" id="IPR003423">
    <property type="entry name" value="OMP_efflux"/>
</dbReference>
<proteinExistence type="inferred from homology"/>
<dbReference type="Pfam" id="PF02321">
    <property type="entry name" value="OEP"/>
    <property type="match status" value="1"/>
</dbReference>
<name>H5TBR3_9ALTE</name>
<keyword evidence="3" id="KW-0813">Transport</keyword>
<reference evidence="9 10" key="1">
    <citation type="journal article" date="2012" name="J. Bacteriol.">
        <title>Genome sequence of proteorhodopsin-containing sea ice bacterium Glaciecola punicea ACAM 611T.</title>
        <authorList>
            <person name="Qin Q.-L."/>
            <person name="Xie B.-B."/>
            <person name="Shu Y.-L."/>
            <person name="Rong J.-C."/>
            <person name="Zhao D.-L."/>
            <person name="Zhang X.-Y."/>
            <person name="Chen X.-L."/>
            <person name="Zhou B.-C."/>
            <person name="Zhanga Y.-Z."/>
        </authorList>
    </citation>
    <scope>NUCLEOTIDE SEQUENCE [LARGE SCALE GENOMIC DNA]</scope>
    <source>
        <strain evidence="9 10">ACAM 611</strain>
    </source>
</reference>
<evidence type="ECO:0000256" key="4">
    <source>
        <dbReference type="ARBA" id="ARBA00022452"/>
    </source>
</evidence>
<keyword evidence="8" id="KW-1133">Transmembrane helix</keyword>
<evidence type="ECO:0000313" key="10">
    <source>
        <dbReference type="Proteomes" id="UP000053586"/>
    </source>
</evidence>
<dbReference type="Gene3D" id="1.20.1600.10">
    <property type="entry name" value="Outer membrane efflux proteins (OEP)"/>
    <property type="match status" value="1"/>
</dbReference>
<dbReference type="PANTHER" id="PTHR30026:SF20">
    <property type="entry name" value="OUTER MEMBRANE PROTEIN TOLC"/>
    <property type="match status" value="1"/>
</dbReference>
<dbReference type="OrthoDB" id="5607838at2"/>
<evidence type="ECO:0008006" key="11">
    <source>
        <dbReference type="Google" id="ProtNLM"/>
    </source>
</evidence>
<accession>H5TBR3</accession>
<dbReference type="GO" id="GO:0009279">
    <property type="term" value="C:cell outer membrane"/>
    <property type="evidence" value="ECO:0007669"/>
    <property type="project" value="UniProtKB-SubCell"/>
</dbReference>